<gene>
    <name evidence="3" type="ORF">APZ42_001798</name>
</gene>
<dbReference type="AlphaFoldDB" id="A0A0P5UU32"/>
<dbReference type="EMBL" id="LRGB01006688">
    <property type="protein sequence ID" value="KZS01520.1"/>
    <property type="molecule type" value="Genomic_DNA"/>
</dbReference>
<accession>A0A0P5UU32</accession>
<protein>
    <submittedName>
        <fullName evidence="3">Uncharacterized protein</fullName>
    </submittedName>
</protein>
<evidence type="ECO:0000256" key="1">
    <source>
        <dbReference type="SAM" id="MobiDB-lite"/>
    </source>
</evidence>
<organism evidence="3 4">
    <name type="scientific">Daphnia magna</name>
    <dbReference type="NCBI Taxonomy" id="35525"/>
    <lineage>
        <taxon>Eukaryota</taxon>
        <taxon>Metazoa</taxon>
        <taxon>Ecdysozoa</taxon>
        <taxon>Arthropoda</taxon>
        <taxon>Crustacea</taxon>
        <taxon>Branchiopoda</taxon>
        <taxon>Diplostraca</taxon>
        <taxon>Cladocera</taxon>
        <taxon>Anomopoda</taxon>
        <taxon>Daphniidae</taxon>
        <taxon>Daphnia</taxon>
    </lineage>
</organism>
<evidence type="ECO:0000313" key="4">
    <source>
        <dbReference type="Proteomes" id="UP000076858"/>
    </source>
</evidence>
<dbReference type="EMBL" id="GDIQ01072128">
    <property type="protein sequence ID" value="JAN22609.1"/>
    <property type="molecule type" value="Transcribed_RNA"/>
</dbReference>
<evidence type="ECO:0000313" key="2">
    <source>
        <dbReference type="EMBL" id="JAN22609.1"/>
    </source>
</evidence>
<evidence type="ECO:0000313" key="3">
    <source>
        <dbReference type="EMBL" id="KZS01520.1"/>
    </source>
</evidence>
<feature type="region of interest" description="Disordered" evidence="1">
    <location>
        <begin position="60"/>
        <end position="82"/>
    </location>
</feature>
<name>A0A0P5UU32_9CRUS</name>
<proteinExistence type="predicted"/>
<reference evidence="2" key="1">
    <citation type="submission" date="2015-10" db="EMBL/GenBank/DDBJ databases">
        <title>EvidentialGene: Evidence-directed Construction of Complete mRNA Transcriptomes without Genomes.</title>
        <authorList>
            <person name="Gilbert D.G."/>
        </authorList>
    </citation>
    <scope>NUCLEOTIDE SEQUENCE</scope>
</reference>
<feature type="compositionally biased region" description="Basic and acidic residues" evidence="1">
    <location>
        <begin position="60"/>
        <end position="73"/>
    </location>
</feature>
<sequence>MNFYLLYLLANFCNVRLFRLAIFAAANFSWTCVDPVRTKGPLFTCAIRFGSLANEFHHLKQRESESREPENYKKKNYHPGRV</sequence>
<reference evidence="3 4" key="2">
    <citation type="submission" date="2016-03" db="EMBL/GenBank/DDBJ databases">
        <title>EvidentialGene: Evidence-directed Construction of Genes on Genomes.</title>
        <authorList>
            <person name="Gilbert D.G."/>
            <person name="Choi J.-H."/>
            <person name="Mockaitis K."/>
            <person name="Colbourne J."/>
            <person name="Pfrender M."/>
        </authorList>
    </citation>
    <scope>NUCLEOTIDE SEQUENCE [LARGE SCALE GENOMIC DNA]</scope>
    <source>
        <strain evidence="3 4">Xinb3</strain>
        <tissue evidence="3">Complete organism</tissue>
    </source>
</reference>
<dbReference type="Proteomes" id="UP000076858">
    <property type="component" value="Unassembled WGS sequence"/>
</dbReference>
<keyword evidence="4" id="KW-1185">Reference proteome</keyword>